<evidence type="ECO:0000256" key="2">
    <source>
        <dbReference type="ARBA" id="ARBA00022692"/>
    </source>
</evidence>
<keyword evidence="6" id="KW-0489">Methyltransferase</keyword>
<evidence type="ECO:0000313" key="6">
    <source>
        <dbReference type="EMBL" id="HGU16275.1"/>
    </source>
</evidence>
<evidence type="ECO:0000256" key="5">
    <source>
        <dbReference type="SAM" id="Phobius"/>
    </source>
</evidence>
<evidence type="ECO:0000256" key="4">
    <source>
        <dbReference type="ARBA" id="ARBA00023136"/>
    </source>
</evidence>
<keyword evidence="6" id="KW-0808">Transferase</keyword>
<keyword evidence="2 5" id="KW-0812">Transmembrane</keyword>
<dbReference type="PANTHER" id="PTHR12714:SF9">
    <property type="entry name" value="PROTEIN-S-ISOPRENYLCYSTEINE O-METHYLTRANSFERASE"/>
    <property type="match status" value="1"/>
</dbReference>
<evidence type="ECO:0000256" key="3">
    <source>
        <dbReference type="ARBA" id="ARBA00022989"/>
    </source>
</evidence>
<dbReference type="GO" id="GO:0012505">
    <property type="term" value="C:endomembrane system"/>
    <property type="evidence" value="ECO:0007669"/>
    <property type="project" value="UniProtKB-SubCell"/>
</dbReference>
<reference evidence="6" key="1">
    <citation type="journal article" date="2020" name="mSystems">
        <title>Genome- and Community-Level Interaction Insights into Carbon Utilization and Element Cycling Functions of Hydrothermarchaeota in Hydrothermal Sediment.</title>
        <authorList>
            <person name="Zhou Z."/>
            <person name="Liu Y."/>
            <person name="Xu W."/>
            <person name="Pan J."/>
            <person name="Luo Z.H."/>
            <person name="Li M."/>
        </authorList>
    </citation>
    <scope>NUCLEOTIDE SEQUENCE [LARGE SCALE GENOMIC DNA]</scope>
    <source>
        <strain evidence="6">SpSt-711</strain>
    </source>
</reference>
<feature type="transmembrane region" description="Helical" evidence="5">
    <location>
        <begin position="49"/>
        <end position="71"/>
    </location>
</feature>
<dbReference type="PANTHER" id="PTHR12714">
    <property type="entry name" value="PROTEIN-S ISOPRENYLCYSTEINE O-METHYLTRANSFERASE"/>
    <property type="match status" value="1"/>
</dbReference>
<accession>A0A7V4JRB8</accession>
<dbReference type="GO" id="GO:0032259">
    <property type="term" value="P:methylation"/>
    <property type="evidence" value="ECO:0007669"/>
    <property type="project" value="UniProtKB-KW"/>
</dbReference>
<comment type="subcellular location">
    <subcellularLocation>
        <location evidence="1">Endomembrane system</location>
        <topology evidence="1">Multi-pass membrane protein</topology>
    </subcellularLocation>
</comment>
<proteinExistence type="predicted"/>
<gene>
    <name evidence="6" type="ORF">ENU91_06475</name>
</gene>
<dbReference type="GO" id="GO:0008168">
    <property type="term" value="F:methyltransferase activity"/>
    <property type="evidence" value="ECO:0007669"/>
    <property type="project" value="UniProtKB-KW"/>
</dbReference>
<dbReference type="Pfam" id="PF04191">
    <property type="entry name" value="PEMT"/>
    <property type="match status" value="1"/>
</dbReference>
<keyword evidence="3 5" id="KW-1133">Transmembrane helix</keyword>
<dbReference type="EMBL" id="DTEI01000113">
    <property type="protein sequence ID" value="HGU16275.1"/>
    <property type="molecule type" value="Genomic_DNA"/>
</dbReference>
<evidence type="ECO:0000256" key="1">
    <source>
        <dbReference type="ARBA" id="ARBA00004127"/>
    </source>
</evidence>
<feature type="transmembrane region" description="Helical" evidence="5">
    <location>
        <begin position="103"/>
        <end position="136"/>
    </location>
</feature>
<protein>
    <submittedName>
        <fullName evidence="6">Isoprenylcysteine carboxylmethyltransferase family protein</fullName>
    </submittedName>
</protein>
<dbReference type="InterPro" id="IPR007318">
    <property type="entry name" value="Phopholipid_MeTrfase"/>
</dbReference>
<sequence length="167" mass="19850">MTLVNLFKILALIIWFIYLIFLFIFIPFLCKKLDNFLKFYLYFSTLGKIFGIFLIIVGLILGIWCLTILWIKGKGTPSFLYPPQKLVKEGPYKYCRNPMTLGAWIIFLGEALIFESLSLLLFLILIGIPMGTLWIFKYEEPFLEKKFKEDYLNYKKTVPRWIPKFFK</sequence>
<comment type="caution">
    <text evidence="6">The sequence shown here is derived from an EMBL/GenBank/DDBJ whole genome shotgun (WGS) entry which is preliminary data.</text>
</comment>
<dbReference type="Gene3D" id="1.20.120.1630">
    <property type="match status" value="1"/>
</dbReference>
<feature type="transmembrane region" description="Helical" evidence="5">
    <location>
        <begin position="6"/>
        <end position="29"/>
    </location>
</feature>
<dbReference type="AlphaFoldDB" id="A0A7V4JRB8"/>
<name>A0A7V4JRB8_9BACT</name>
<organism evidence="6">
    <name type="scientific">Thermodesulfobacterium geofontis</name>
    <dbReference type="NCBI Taxonomy" id="1295609"/>
    <lineage>
        <taxon>Bacteria</taxon>
        <taxon>Pseudomonadati</taxon>
        <taxon>Thermodesulfobacteriota</taxon>
        <taxon>Thermodesulfobacteria</taxon>
        <taxon>Thermodesulfobacteriales</taxon>
        <taxon>Thermodesulfobacteriaceae</taxon>
        <taxon>Thermodesulfobacterium</taxon>
    </lineage>
</organism>
<keyword evidence="4 5" id="KW-0472">Membrane</keyword>